<evidence type="ECO:0000313" key="2">
    <source>
        <dbReference type="Proteomes" id="UP000294581"/>
    </source>
</evidence>
<keyword evidence="2" id="KW-1185">Reference proteome</keyword>
<organism evidence="1 2">
    <name type="scientific">Alicyclobacillus sacchari</name>
    <dbReference type="NCBI Taxonomy" id="392010"/>
    <lineage>
        <taxon>Bacteria</taxon>
        <taxon>Bacillati</taxon>
        <taxon>Bacillota</taxon>
        <taxon>Bacilli</taxon>
        <taxon>Bacillales</taxon>
        <taxon>Alicyclobacillaceae</taxon>
        <taxon>Alicyclobacillus</taxon>
    </lineage>
</organism>
<comment type="caution">
    <text evidence="1">The sequence shown here is derived from an EMBL/GenBank/DDBJ whole genome shotgun (WGS) entry which is preliminary data.</text>
</comment>
<name>A0A4R8LIF5_9BACL</name>
<reference evidence="1 2" key="1">
    <citation type="submission" date="2019-03" db="EMBL/GenBank/DDBJ databases">
        <title>Genomic Encyclopedia of Type Strains, Phase IV (KMG-IV): sequencing the most valuable type-strain genomes for metagenomic binning, comparative biology and taxonomic classification.</title>
        <authorList>
            <person name="Goeker M."/>
        </authorList>
    </citation>
    <scope>NUCLEOTIDE SEQUENCE [LARGE SCALE GENOMIC DNA]</scope>
    <source>
        <strain evidence="1 2">DSM 17974</strain>
    </source>
</reference>
<sequence length="29" mass="3508">MWPDDREPMVGANRQKVHFELTHELQPDM</sequence>
<proteinExistence type="predicted"/>
<dbReference type="Proteomes" id="UP000294581">
    <property type="component" value="Unassembled WGS sequence"/>
</dbReference>
<evidence type="ECO:0000313" key="1">
    <source>
        <dbReference type="EMBL" id="TDY43074.1"/>
    </source>
</evidence>
<dbReference type="EMBL" id="SORF01000012">
    <property type="protein sequence ID" value="TDY43074.1"/>
    <property type="molecule type" value="Genomic_DNA"/>
</dbReference>
<dbReference type="AlphaFoldDB" id="A0A4R8LIF5"/>
<accession>A0A4R8LIF5</accession>
<gene>
    <name evidence="1" type="ORF">C7445_11259</name>
</gene>
<protein>
    <submittedName>
        <fullName evidence="1">Uncharacterized protein</fullName>
    </submittedName>
</protein>